<dbReference type="PANTHER" id="PTHR39341:SF1">
    <property type="entry name" value="DUF1858 DOMAIN-CONTAINING PROTEIN"/>
    <property type="match status" value="1"/>
</dbReference>
<accession>A0AAU9D7V8</accession>
<dbReference type="Gene3D" id="1.10.3910.10">
    <property type="entry name" value="SP0561-like"/>
    <property type="match status" value="1"/>
</dbReference>
<organism evidence="2 3">
    <name type="scientific">Haliovirga abyssi</name>
    <dbReference type="NCBI Taxonomy" id="2996794"/>
    <lineage>
        <taxon>Bacteria</taxon>
        <taxon>Fusobacteriati</taxon>
        <taxon>Fusobacteriota</taxon>
        <taxon>Fusobacteriia</taxon>
        <taxon>Fusobacteriales</taxon>
        <taxon>Haliovirgaceae</taxon>
        <taxon>Haliovirga</taxon>
    </lineage>
</organism>
<evidence type="ECO:0000259" key="1">
    <source>
        <dbReference type="Pfam" id="PF08984"/>
    </source>
</evidence>
<keyword evidence="3" id="KW-1185">Reference proteome</keyword>
<dbReference type="RefSeq" id="WP_307903521.1">
    <property type="nucleotide sequence ID" value="NZ_AP027059.1"/>
</dbReference>
<dbReference type="Proteomes" id="UP001321582">
    <property type="component" value="Chromosome"/>
</dbReference>
<dbReference type="AlphaFoldDB" id="A0AAU9D7V8"/>
<dbReference type="KEGG" id="haby:HLVA_12270"/>
<dbReference type="Pfam" id="PF08984">
    <property type="entry name" value="DUF1858"/>
    <property type="match status" value="1"/>
</dbReference>
<evidence type="ECO:0000313" key="3">
    <source>
        <dbReference type="Proteomes" id="UP001321582"/>
    </source>
</evidence>
<gene>
    <name evidence="2" type="ORF">HLVA_12270</name>
</gene>
<name>A0AAU9D7V8_9FUSO</name>
<sequence length="67" mass="6999">MAKVTTDMNILEAVQKYPEINGVFAKYGLGCIGCMVAAGESIGEGISAHGLNADVIVDEINEILGDE</sequence>
<dbReference type="SUPFAM" id="SSF140683">
    <property type="entry name" value="SP0561-like"/>
    <property type="match status" value="1"/>
</dbReference>
<dbReference type="EMBL" id="AP027059">
    <property type="protein sequence ID" value="BDU50658.1"/>
    <property type="molecule type" value="Genomic_DNA"/>
</dbReference>
<dbReference type="NCBIfam" id="TIGR03980">
    <property type="entry name" value="prismane_assoc"/>
    <property type="match status" value="1"/>
</dbReference>
<dbReference type="InterPro" id="IPR023883">
    <property type="entry name" value="CHP03980_redox-disulphide"/>
</dbReference>
<evidence type="ECO:0000313" key="2">
    <source>
        <dbReference type="EMBL" id="BDU50658.1"/>
    </source>
</evidence>
<reference evidence="2 3" key="1">
    <citation type="submission" date="2022-11" db="EMBL/GenBank/DDBJ databases">
        <title>Haliovirga abyssi gen. nov., sp. nov., a mesophilic fermentative bacterium isolated from the Iheya North hydrothermal field and the proposal of Haliovirgaceae fam. nov.</title>
        <authorList>
            <person name="Miyazaki U."/>
            <person name="Tame A."/>
            <person name="Miyazaki J."/>
            <person name="Takai K."/>
            <person name="Sawayama S."/>
            <person name="Kitajima M."/>
            <person name="Okamoto A."/>
            <person name="Nakagawa S."/>
        </authorList>
    </citation>
    <scope>NUCLEOTIDE SEQUENCE [LARGE SCALE GENOMIC DNA]</scope>
    <source>
        <strain evidence="2 3">IC12</strain>
    </source>
</reference>
<dbReference type="InterPro" id="IPR038062">
    <property type="entry name" value="ScdA-like_N_sf"/>
</dbReference>
<proteinExistence type="predicted"/>
<protein>
    <submittedName>
        <fullName evidence="2">Disulfide oxidoreductase</fullName>
    </submittedName>
</protein>
<dbReference type="PANTHER" id="PTHR39341">
    <property type="entry name" value="BSL7085 PROTEIN"/>
    <property type="match status" value="1"/>
</dbReference>
<dbReference type="InterPro" id="IPR015077">
    <property type="entry name" value="DUF1858"/>
</dbReference>
<feature type="domain" description="DUF1858" evidence="1">
    <location>
        <begin position="5"/>
        <end position="56"/>
    </location>
</feature>